<protein>
    <submittedName>
        <fullName evidence="2">Uncharacterized protein</fullName>
    </submittedName>
</protein>
<proteinExistence type="predicted"/>
<dbReference type="AlphaFoldDB" id="A0A2G8KNM5"/>
<keyword evidence="3" id="KW-1185">Reference proteome</keyword>
<evidence type="ECO:0000256" key="1">
    <source>
        <dbReference type="SAM" id="MobiDB-lite"/>
    </source>
</evidence>
<name>A0A2G8KNM5_STIJA</name>
<evidence type="ECO:0000313" key="2">
    <source>
        <dbReference type="EMBL" id="PIK49612.1"/>
    </source>
</evidence>
<accession>A0A2G8KNM5</accession>
<feature type="region of interest" description="Disordered" evidence="1">
    <location>
        <begin position="145"/>
        <end position="190"/>
    </location>
</feature>
<dbReference type="EMBL" id="MRZV01000457">
    <property type="protein sequence ID" value="PIK49612.1"/>
    <property type="molecule type" value="Genomic_DNA"/>
</dbReference>
<sequence>MDSTMTSKVTGEEKTDKMVDMTGGMTAQMTTPKRMVSSEGVMSTAMDTTPSMKSVSPMMMGEKTDGETDEAMTMTMTMGKASTDGSMKTSKLMSTLQAMTQSSEMTDTKKPMDNVMSSQGMTATAKMTQEAMTPTMMDMMKDTTMKASPSQEMKTSPMDDQTKPKSTKSMTSFPPPPPMTTTAPPRDGRPPWTKLYPYHVTEGINDAAAYYNVILLRCIRKYRWTSVFHRETAIQIRQSDHNSFLIPVKTHRLAYIAFVPAHSITGECAINDCLPHLGWDHL</sequence>
<organism evidence="2 3">
    <name type="scientific">Stichopus japonicus</name>
    <name type="common">Sea cucumber</name>
    <dbReference type="NCBI Taxonomy" id="307972"/>
    <lineage>
        <taxon>Eukaryota</taxon>
        <taxon>Metazoa</taxon>
        <taxon>Echinodermata</taxon>
        <taxon>Eleutherozoa</taxon>
        <taxon>Echinozoa</taxon>
        <taxon>Holothuroidea</taxon>
        <taxon>Aspidochirotacea</taxon>
        <taxon>Aspidochirotida</taxon>
        <taxon>Stichopodidae</taxon>
        <taxon>Apostichopus</taxon>
    </lineage>
</organism>
<gene>
    <name evidence="2" type="ORF">BSL78_13512</name>
</gene>
<dbReference type="Proteomes" id="UP000230750">
    <property type="component" value="Unassembled WGS sequence"/>
</dbReference>
<comment type="caution">
    <text evidence="2">The sequence shown here is derived from an EMBL/GenBank/DDBJ whole genome shotgun (WGS) entry which is preliminary data.</text>
</comment>
<evidence type="ECO:0000313" key="3">
    <source>
        <dbReference type="Proteomes" id="UP000230750"/>
    </source>
</evidence>
<reference evidence="2 3" key="1">
    <citation type="journal article" date="2017" name="PLoS Biol.">
        <title>The sea cucumber genome provides insights into morphological evolution and visceral regeneration.</title>
        <authorList>
            <person name="Zhang X."/>
            <person name="Sun L."/>
            <person name="Yuan J."/>
            <person name="Sun Y."/>
            <person name="Gao Y."/>
            <person name="Zhang L."/>
            <person name="Li S."/>
            <person name="Dai H."/>
            <person name="Hamel J.F."/>
            <person name="Liu C."/>
            <person name="Yu Y."/>
            <person name="Liu S."/>
            <person name="Lin W."/>
            <person name="Guo K."/>
            <person name="Jin S."/>
            <person name="Xu P."/>
            <person name="Storey K.B."/>
            <person name="Huan P."/>
            <person name="Zhang T."/>
            <person name="Zhou Y."/>
            <person name="Zhang J."/>
            <person name="Lin C."/>
            <person name="Li X."/>
            <person name="Xing L."/>
            <person name="Huo D."/>
            <person name="Sun M."/>
            <person name="Wang L."/>
            <person name="Mercier A."/>
            <person name="Li F."/>
            <person name="Yang H."/>
            <person name="Xiang J."/>
        </authorList>
    </citation>
    <scope>NUCLEOTIDE SEQUENCE [LARGE SCALE GENOMIC DNA]</scope>
    <source>
        <strain evidence="2">Shaxun</strain>
        <tissue evidence="2">Muscle</tissue>
    </source>
</reference>